<name>A0A0A6P1L8_9GAMM</name>
<dbReference type="InterPro" id="IPR057154">
    <property type="entry name" value="DUF7832"/>
</dbReference>
<feature type="domain" description="DUF7832" evidence="1">
    <location>
        <begin position="3"/>
        <end position="115"/>
    </location>
</feature>
<dbReference type="EMBL" id="JSZA02000384">
    <property type="protein sequence ID" value="KHD04785.1"/>
    <property type="molecule type" value="Genomic_DNA"/>
</dbReference>
<dbReference type="Proteomes" id="UP000030428">
    <property type="component" value="Unassembled WGS sequence"/>
</dbReference>
<protein>
    <recommendedName>
        <fullName evidence="1">DUF7832 domain-containing protein</fullName>
    </recommendedName>
</protein>
<accession>A0A0A6P1L8</accession>
<comment type="caution">
    <text evidence="2">The sequence shown here is derived from an EMBL/GenBank/DDBJ whole genome shotgun (WGS) entry which is preliminary data.</text>
</comment>
<evidence type="ECO:0000313" key="2">
    <source>
        <dbReference type="EMBL" id="KHD04785.1"/>
    </source>
</evidence>
<organism evidence="2 3">
    <name type="scientific">Candidatus Thiomargarita nelsonii</name>
    <dbReference type="NCBI Taxonomy" id="1003181"/>
    <lineage>
        <taxon>Bacteria</taxon>
        <taxon>Pseudomonadati</taxon>
        <taxon>Pseudomonadota</taxon>
        <taxon>Gammaproteobacteria</taxon>
        <taxon>Thiotrichales</taxon>
        <taxon>Thiotrichaceae</taxon>
        <taxon>Thiomargarita</taxon>
    </lineage>
</organism>
<evidence type="ECO:0000313" key="3">
    <source>
        <dbReference type="Proteomes" id="UP000030428"/>
    </source>
</evidence>
<gene>
    <name evidence="2" type="ORF">PN36_34480</name>
</gene>
<dbReference type="Pfam" id="PF25191">
    <property type="entry name" value="DUF7832"/>
    <property type="match status" value="1"/>
</dbReference>
<proteinExistence type="predicted"/>
<sequence length="139" mass="16172">MSKYDDISWHYDGNFPAELTEKNASTHIGMFLGWAIKRNLEGTFLKEMANDGLIKLRAGEITGGEFVYLYCDGKLTSEDLNDDANKFAQEYYENDEYISDYAETLGYNVPTLYHIQDNLKNALLIENILDKRFKEYRKK</sequence>
<dbReference type="AlphaFoldDB" id="A0A0A6P1L8"/>
<reference evidence="2 3" key="1">
    <citation type="journal article" date="2016" name="Front. Microbiol.">
        <title>Single-Cell (Meta-)Genomics of a Dimorphic Candidatus Thiomargarita nelsonii Reveals Genomic Plasticity.</title>
        <authorList>
            <person name="Flood B.E."/>
            <person name="Fliss P."/>
            <person name="Jones D.S."/>
            <person name="Dick G.J."/>
            <person name="Jain S."/>
            <person name="Kaster A.K."/>
            <person name="Winkel M."/>
            <person name="Mussmann M."/>
            <person name="Bailey J."/>
        </authorList>
    </citation>
    <scope>NUCLEOTIDE SEQUENCE [LARGE SCALE GENOMIC DNA]</scope>
    <source>
        <strain evidence="2">Hydrate Ridge</strain>
    </source>
</reference>
<keyword evidence="3" id="KW-1185">Reference proteome</keyword>
<evidence type="ECO:0000259" key="1">
    <source>
        <dbReference type="Pfam" id="PF25191"/>
    </source>
</evidence>